<dbReference type="GO" id="GO:0044027">
    <property type="term" value="P:negative regulation of gene expression via chromosomal CpG island methylation"/>
    <property type="evidence" value="ECO:0007669"/>
    <property type="project" value="TreeGrafter"/>
</dbReference>
<gene>
    <name evidence="7" type="ORF">GLAREA_02593</name>
</gene>
<dbReference type="EC" id="2.1.1.37" evidence="1"/>
<protein>
    <recommendedName>
        <fullName evidence="1">DNA (cytosine-5-)-methyltransferase</fullName>
        <ecNumber evidence="1">2.1.1.37</ecNumber>
    </recommendedName>
</protein>
<evidence type="ECO:0000313" key="7">
    <source>
        <dbReference type="EMBL" id="EPE26680.1"/>
    </source>
</evidence>
<evidence type="ECO:0000256" key="3">
    <source>
        <dbReference type="ARBA" id="ARBA00022679"/>
    </source>
</evidence>
<dbReference type="GeneID" id="19461650"/>
<dbReference type="KEGG" id="glz:GLAREA_02593"/>
<feature type="active site" evidence="5">
    <location>
        <position position="447"/>
    </location>
</feature>
<evidence type="ECO:0000313" key="8">
    <source>
        <dbReference type="Proteomes" id="UP000016922"/>
    </source>
</evidence>
<reference evidence="7 8" key="1">
    <citation type="journal article" date="2013" name="BMC Genomics">
        <title>Genomics-driven discovery of the pneumocandin biosynthetic gene cluster in the fungus Glarea lozoyensis.</title>
        <authorList>
            <person name="Chen L."/>
            <person name="Yue Q."/>
            <person name="Zhang X."/>
            <person name="Xiang M."/>
            <person name="Wang C."/>
            <person name="Li S."/>
            <person name="Che Y."/>
            <person name="Ortiz-Lopez F.J."/>
            <person name="Bills G.F."/>
            <person name="Liu X."/>
            <person name="An Z."/>
        </authorList>
    </citation>
    <scope>NUCLEOTIDE SEQUENCE [LARGE SCALE GENOMIC DNA]</scope>
    <source>
        <strain evidence="8">ATCC 20868 / MF5171</strain>
    </source>
</reference>
<accession>S3CLT7</accession>
<dbReference type="OrthoDB" id="414133at2759"/>
<feature type="region of interest" description="Disordered" evidence="6">
    <location>
        <begin position="704"/>
        <end position="751"/>
    </location>
</feature>
<dbReference type="EMBL" id="KE145370">
    <property type="protein sequence ID" value="EPE26680.1"/>
    <property type="molecule type" value="Genomic_DNA"/>
</dbReference>
<dbReference type="GO" id="GO:0005634">
    <property type="term" value="C:nucleus"/>
    <property type="evidence" value="ECO:0007669"/>
    <property type="project" value="TreeGrafter"/>
</dbReference>
<dbReference type="GO" id="GO:0003886">
    <property type="term" value="F:DNA (cytosine-5-)-methyltransferase activity"/>
    <property type="evidence" value="ECO:0007669"/>
    <property type="project" value="UniProtKB-EC"/>
</dbReference>
<evidence type="ECO:0000256" key="6">
    <source>
        <dbReference type="SAM" id="MobiDB-lite"/>
    </source>
</evidence>
<evidence type="ECO:0000256" key="5">
    <source>
        <dbReference type="PROSITE-ProRule" id="PRU01016"/>
    </source>
</evidence>
<dbReference type="PANTHER" id="PTHR10629:SF52">
    <property type="entry name" value="DNA (CYTOSINE-5)-METHYLTRANSFERASE 1"/>
    <property type="match status" value="1"/>
</dbReference>
<organism evidence="7 8">
    <name type="scientific">Glarea lozoyensis (strain ATCC 20868 / MF5171)</name>
    <dbReference type="NCBI Taxonomy" id="1116229"/>
    <lineage>
        <taxon>Eukaryota</taxon>
        <taxon>Fungi</taxon>
        <taxon>Dikarya</taxon>
        <taxon>Ascomycota</taxon>
        <taxon>Pezizomycotina</taxon>
        <taxon>Leotiomycetes</taxon>
        <taxon>Helotiales</taxon>
        <taxon>Helotiaceae</taxon>
        <taxon>Glarea</taxon>
    </lineage>
</organism>
<dbReference type="GO" id="GO:0003677">
    <property type="term" value="F:DNA binding"/>
    <property type="evidence" value="ECO:0007669"/>
    <property type="project" value="TreeGrafter"/>
</dbReference>
<comment type="similarity">
    <text evidence="5">Belongs to the class I-like SAM-binding methyltransferase superfamily. C5-methyltransferase family.</text>
</comment>
<dbReference type="Proteomes" id="UP000016922">
    <property type="component" value="Unassembled WGS sequence"/>
</dbReference>
<sequence>MLPTQSLPDPHKPATNNNTDLTEIMTDVQWSEAHRNPPIVEPFLAIANATMDGRKLCHGRTVELGSGQFAGDFLRITQIIRDTSTTEIFLRGLRFRRTRCLEHMLIKRLNEVCLQVEIDADDHRPVEEQSAIQVPLSEVSKTRRLIITNRNFPWGQQHEKVMSTEGLSTQKRQQKVEETGALICRWRFFVIYASAADRARNKISSHILQRFTSSDVKILEARIDEDDNRNEWRGVTILGGDFKLLTRKRKSPDREQSTPRKSLTNITRLRQLSLCSDQSPTSEAVSKGLQGRGFLYKSPTKSAGPSESPSPSRDARRILFPKTNRRTSSISRGINPFSSDLSSPPASGLVQAATTITMRVPKLPGQRYTFGDAFCGSGGTTRGAQMAGLKVKWGFDFDATACESWRVNFPEAECFQMEAFAFINKAKTSERSKKIAHVDILHASCPCQFFSPAHTREGPNDEMNTASLFAVSELLMVTRPRIVTFEQTFGILTTPGRRQYFLALVHMLTKLNFSVRWKVVHLQTWGVPARRQRLIMVSSCPGEILPSIPDATHTEFPPHGSSLKPFTTANQALNSIPRYGVSDHDVRGLQFSPGQYREPWDGNKILTQCITTGGSGKYNYHPDGFRNLTVREYAVLQTYPLDHVFSGPRTQQIRQIGNSVPCAAAHLLFSSIRKELEEADGVVELPIIIDSNDEDDAIMEPPIVIDSDDEDDAPIQPPIVIDPEDEGDVTTTDKNDDAGRKQKKKQQTNKEAFAVDDSDIIVLDD</sequence>
<evidence type="ECO:0000256" key="4">
    <source>
        <dbReference type="ARBA" id="ARBA00022691"/>
    </source>
</evidence>
<feature type="compositionally biased region" description="Polar residues" evidence="6">
    <location>
        <begin position="326"/>
        <end position="345"/>
    </location>
</feature>
<keyword evidence="3 5" id="KW-0808">Transferase</keyword>
<name>S3CLT7_GLAL2</name>
<feature type="compositionally biased region" description="Polar residues" evidence="6">
    <location>
        <begin position="299"/>
        <end position="311"/>
    </location>
</feature>
<dbReference type="InterPro" id="IPR050390">
    <property type="entry name" value="C5-Methyltransferase"/>
</dbReference>
<evidence type="ECO:0000256" key="1">
    <source>
        <dbReference type="ARBA" id="ARBA00011975"/>
    </source>
</evidence>
<dbReference type="Gene3D" id="3.40.50.150">
    <property type="entry name" value="Vaccinia Virus protein VP39"/>
    <property type="match status" value="1"/>
</dbReference>
<dbReference type="OMA" id="CCYWSPA"/>
<dbReference type="HOGENOM" id="CLU_012943_2_2_1"/>
<dbReference type="InterPro" id="IPR001525">
    <property type="entry name" value="C5_MeTfrase"/>
</dbReference>
<proteinExistence type="inferred from homology"/>
<evidence type="ECO:0000256" key="2">
    <source>
        <dbReference type="ARBA" id="ARBA00022603"/>
    </source>
</evidence>
<feature type="region of interest" description="Disordered" evidence="6">
    <location>
        <begin position="1"/>
        <end position="21"/>
    </location>
</feature>
<feature type="region of interest" description="Disordered" evidence="6">
    <location>
        <begin position="277"/>
        <end position="346"/>
    </location>
</feature>
<dbReference type="InterPro" id="IPR029063">
    <property type="entry name" value="SAM-dependent_MTases_sf"/>
</dbReference>
<keyword evidence="2 5" id="KW-0489">Methyltransferase</keyword>
<feature type="compositionally biased region" description="Basic and acidic residues" evidence="6">
    <location>
        <begin position="731"/>
        <end position="740"/>
    </location>
</feature>
<dbReference type="AlphaFoldDB" id="S3CLT7"/>
<dbReference type="GO" id="GO:0032259">
    <property type="term" value="P:methylation"/>
    <property type="evidence" value="ECO:0007669"/>
    <property type="project" value="UniProtKB-KW"/>
</dbReference>
<dbReference type="STRING" id="1116229.S3CLT7"/>
<dbReference type="SUPFAM" id="SSF53335">
    <property type="entry name" value="S-adenosyl-L-methionine-dependent methyltransferases"/>
    <property type="match status" value="1"/>
</dbReference>
<dbReference type="Pfam" id="PF00145">
    <property type="entry name" value="DNA_methylase"/>
    <property type="match status" value="2"/>
</dbReference>
<dbReference type="PRINTS" id="PR00105">
    <property type="entry name" value="C5METTRFRASE"/>
</dbReference>
<dbReference type="Gene3D" id="3.90.120.10">
    <property type="entry name" value="DNA Methylase, subunit A, domain 2"/>
    <property type="match status" value="1"/>
</dbReference>
<dbReference type="eggNOG" id="ENOG502RYYW">
    <property type="taxonomic scope" value="Eukaryota"/>
</dbReference>
<dbReference type="RefSeq" id="XP_008085870.1">
    <property type="nucleotide sequence ID" value="XM_008087679.1"/>
</dbReference>
<dbReference type="PANTHER" id="PTHR10629">
    <property type="entry name" value="CYTOSINE-SPECIFIC METHYLTRANSFERASE"/>
    <property type="match status" value="1"/>
</dbReference>
<dbReference type="PROSITE" id="PS51679">
    <property type="entry name" value="SAM_MT_C5"/>
    <property type="match status" value="1"/>
</dbReference>
<keyword evidence="4 5" id="KW-0949">S-adenosyl-L-methionine</keyword>
<keyword evidence="8" id="KW-1185">Reference proteome</keyword>